<dbReference type="Proteomes" id="UP001596203">
    <property type="component" value="Unassembled WGS sequence"/>
</dbReference>
<organism evidence="2 3">
    <name type="scientific">Plantactinospora solaniradicis</name>
    <dbReference type="NCBI Taxonomy" id="1723736"/>
    <lineage>
        <taxon>Bacteria</taxon>
        <taxon>Bacillati</taxon>
        <taxon>Actinomycetota</taxon>
        <taxon>Actinomycetes</taxon>
        <taxon>Micromonosporales</taxon>
        <taxon>Micromonosporaceae</taxon>
        <taxon>Plantactinospora</taxon>
    </lineage>
</organism>
<comment type="caution">
    <text evidence="2">The sequence shown here is derived from an EMBL/GenBank/DDBJ whole genome shotgun (WGS) entry which is preliminary data.</text>
</comment>
<accession>A0ABW1KA61</accession>
<evidence type="ECO:0000313" key="3">
    <source>
        <dbReference type="Proteomes" id="UP001596203"/>
    </source>
</evidence>
<sequence length="68" mass="7510">MARQKSGKSKSSQSSTGDAAKQQTPDLSEWTDEAAKARTIDDPRRMPPRDSTGLPSSGDRYTEDPRDR</sequence>
<feature type="region of interest" description="Disordered" evidence="1">
    <location>
        <begin position="1"/>
        <end position="68"/>
    </location>
</feature>
<keyword evidence="3" id="KW-1185">Reference proteome</keyword>
<dbReference type="RefSeq" id="WP_377424049.1">
    <property type="nucleotide sequence ID" value="NZ_JBHSPR010000017.1"/>
</dbReference>
<evidence type="ECO:0000256" key="1">
    <source>
        <dbReference type="SAM" id="MobiDB-lite"/>
    </source>
</evidence>
<reference evidence="3" key="1">
    <citation type="journal article" date="2019" name="Int. J. Syst. Evol. Microbiol.">
        <title>The Global Catalogue of Microorganisms (GCM) 10K type strain sequencing project: providing services to taxonomists for standard genome sequencing and annotation.</title>
        <authorList>
            <consortium name="The Broad Institute Genomics Platform"/>
            <consortium name="The Broad Institute Genome Sequencing Center for Infectious Disease"/>
            <person name="Wu L."/>
            <person name="Ma J."/>
        </authorList>
    </citation>
    <scope>NUCLEOTIDE SEQUENCE [LARGE SCALE GENOMIC DNA]</scope>
    <source>
        <strain evidence="3">ZS-35-S2</strain>
    </source>
</reference>
<feature type="compositionally biased region" description="Basic and acidic residues" evidence="1">
    <location>
        <begin position="33"/>
        <end position="48"/>
    </location>
</feature>
<gene>
    <name evidence="2" type="ORF">ACFP2T_20055</name>
</gene>
<dbReference type="EMBL" id="JBHSPR010000017">
    <property type="protein sequence ID" value="MFC6018491.1"/>
    <property type="molecule type" value="Genomic_DNA"/>
</dbReference>
<proteinExistence type="predicted"/>
<protein>
    <submittedName>
        <fullName evidence="2">Uncharacterized protein</fullName>
    </submittedName>
</protein>
<name>A0ABW1KA61_9ACTN</name>
<evidence type="ECO:0000313" key="2">
    <source>
        <dbReference type="EMBL" id="MFC6018491.1"/>
    </source>
</evidence>